<dbReference type="GeneID" id="100899922"/>
<evidence type="ECO:0000259" key="3">
    <source>
        <dbReference type="Pfam" id="PF16028"/>
    </source>
</evidence>
<keyword evidence="1" id="KW-0812">Transmembrane</keyword>
<keyword evidence="1" id="KW-0472">Membrane</keyword>
<dbReference type="Proteomes" id="UP000694867">
    <property type="component" value="Unplaced"/>
</dbReference>
<name>A0AAJ6QQ90_9ACAR</name>
<dbReference type="GO" id="GO:0015173">
    <property type="term" value="F:aromatic amino acid transmembrane transporter activity"/>
    <property type="evidence" value="ECO:0007669"/>
    <property type="project" value="TreeGrafter"/>
</dbReference>
<dbReference type="SUPFAM" id="SSF51445">
    <property type="entry name" value="(Trans)glycosidases"/>
    <property type="match status" value="1"/>
</dbReference>
<dbReference type="GO" id="GO:0015190">
    <property type="term" value="F:L-leucine transmembrane transporter activity"/>
    <property type="evidence" value="ECO:0007669"/>
    <property type="project" value="TreeGrafter"/>
</dbReference>
<dbReference type="InterPro" id="IPR031984">
    <property type="entry name" value="SLC3A2_N"/>
</dbReference>
<accession>A0AAJ6QQ90</accession>
<dbReference type="Gene3D" id="2.60.40.1180">
    <property type="entry name" value="Golgi alpha-mannosidase II"/>
    <property type="match status" value="1"/>
</dbReference>
<feature type="transmembrane region" description="Helical" evidence="1">
    <location>
        <begin position="50"/>
        <end position="71"/>
    </location>
</feature>
<evidence type="ECO:0000256" key="1">
    <source>
        <dbReference type="SAM" id="Phobius"/>
    </source>
</evidence>
<dbReference type="PANTHER" id="PTHR46673:SF1">
    <property type="entry name" value="4F2 CELL-SURFACE ANTIGEN HEAVY CHAIN"/>
    <property type="match status" value="1"/>
</dbReference>
<dbReference type="Gene3D" id="3.20.20.80">
    <property type="entry name" value="Glycosidases"/>
    <property type="match status" value="1"/>
</dbReference>
<dbReference type="GO" id="GO:1903801">
    <property type="term" value="P:L-leucine import across plasma membrane"/>
    <property type="evidence" value="ECO:0007669"/>
    <property type="project" value="TreeGrafter"/>
</dbReference>
<dbReference type="GO" id="GO:0016324">
    <property type="term" value="C:apical plasma membrane"/>
    <property type="evidence" value="ECO:0007669"/>
    <property type="project" value="TreeGrafter"/>
</dbReference>
<evidence type="ECO:0000259" key="2">
    <source>
        <dbReference type="Pfam" id="PF00128"/>
    </source>
</evidence>
<sequence length="468" mass="52354">MSEGVSKFSAENGEAKVDIGDSGDCLVGLSKAEVMKYATNPTWIMLRRTLFFLFWAIWVAMLVGAIFIIIVTPRCQKGLDPKWFEKSPIYTIRVDSFADSDGDGAGDLAGLTDKLDYIKHEISINAIALEGLLEKSDLHAIQGRQGSENDFKNLASQIKVILKLPLVPEVDLEKLRKWAELGAAGFILEEFDDMSSQYYEAMPRWRQTIFNTSDSPDSKLLALSSSQFNQLREEHCNHVDMILNYDMIRLPQAFMSTDLHAALGETHTSKCRTNFVLGMANVSPFVTRFEPRSLMEALLIFNLLSDSTPIVYYGDEYGKRDTSSEPKSRNIVPMPDPRTGLMDWIDLARVRIDSAPSIYKVFTAAAKLRKLEASIYQGSTSLRESDSVLSMSRVKIGYPGFVVVSNFATEKKTINLLTTVSRLIPENGNVAMTSTNSKHLKDEKLKLNELSIEAGETLVIEFVPEKET</sequence>
<dbReference type="GO" id="GO:0015180">
    <property type="term" value="F:L-alanine transmembrane transporter activity"/>
    <property type="evidence" value="ECO:0007669"/>
    <property type="project" value="TreeGrafter"/>
</dbReference>
<dbReference type="GO" id="GO:0016323">
    <property type="term" value="C:basolateral plasma membrane"/>
    <property type="evidence" value="ECO:0007669"/>
    <property type="project" value="TreeGrafter"/>
</dbReference>
<dbReference type="KEGG" id="goe:100899922"/>
<protein>
    <submittedName>
        <fullName evidence="5">4F2 cell-surface antigen heavy chain</fullName>
    </submittedName>
</protein>
<dbReference type="GO" id="GO:1904273">
    <property type="term" value="P:L-alanine import across plasma membrane"/>
    <property type="evidence" value="ECO:0007669"/>
    <property type="project" value="TreeGrafter"/>
</dbReference>
<dbReference type="AlphaFoldDB" id="A0AAJ6QQ90"/>
<evidence type="ECO:0000313" key="4">
    <source>
        <dbReference type="Proteomes" id="UP000694867"/>
    </source>
</evidence>
<dbReference type="RefSeq" id="XP_003742294.1">
    <property type="nucleotide sequence ID" value="XM_003742246.2"/>
</dbReference>
<gene>
    <name evidence="5" type="primary">LOC100899922</name>
</gene>
<dbReference type="GO" id="GO:0015823">
    <property type="term" value="P:phenylalanine transport"/>
    <property type="evidence" value="ECO:0007669"/>
    <property type="project" value="TreeGrafter"/>
</dbReference>
<dbReference type="PANTHER" id="PTHR46673">
    <property type="entry name" value="4F2 CELL-SURFACE ANTIGEN HEAVY CHAIN"/>
    <property type="match status" value="1"/>
</dbReference>
<keyword evidence="4" id="KW-1185">Reference proteome</keyword>
<evidence type="ECO:0000313" key="5">
    <source>
        <dbReference type="RefSeq" id="XP_003742294.1"/>
    </source>
</evidence>
<feature type="domain" description="Solute carrier family 3 member 2 N-terminal" evidence="3">
    <location>
        <begin position="14"/>
        <end position="90"/>
    </location>
</feature>
<dbReference type="InterPro" id="IPR017853">
    <property type="entry name" value="GH"/>
</dbReference>
<reference evidence="5" key="1">
    <citation type="submission" date="2025-08" db="UniProtKB">
        <authorList>
            <consortium name="RefSeq"/>
        </authorList>
    </citation>
    <scope>IDENTIFICATION</scope>
</reference>
<dbReference type="GO" id="GO:0005975">
    <property type="term" value="P:carbohydrate metabolic process"/>
    <property type="evidence" value="ECO:0007669"/>
    <property type="project" value="InterPro"/>
</dbReference>
<organism evidence="4 5">
    <name type="scientific">Galendromus occidentalis</name>
    <name type="common">western predatory mite</name>
    <dbReference type="NCBI Taxonomy" id="34638"/>
    <lineage>
        <taxon>Eukaryota</taxon>
        <taxon>Metazoa</taxon>
        <taxon>Ecdysozoa</taxon>
        <taxon>Arthropoda</taxon>
        <taxon>Chelicerata</taxon>
        <taxon>Arachnida</taxon>
        <taxon>Acari</taxon>
        <taxon>Parasitiformes</taxon>
        <taxon>Mesostigmata</taxon>
        <taxon>Gamasina</taxon>
        <taxon>Phytoseioidea</taxon>
        <taxon>Phytoseiidae</taxon>
        <taxon>Typhlodrominae</taxon>
        <taxon>Galendromus</taxon>
    </lineage>
</organism>
<dbReference type="Pfam" id="PF16028">
    <property type="entry name" value="SLC3A2_N"/>
    <property type="match status" value="1"/>
</dbReference>
<dbReference type="InterPro" id="IPR006047">
    <property type="entry name" value="GH13_cat_dom"/>
</dbReference>
<proteinExistence type="predicted"/>
<feature type="domain" description="Glycosyl hydrolase family 13 catalytic" evidence="2">
    <location>
        <begin position="94"/>
        <end position="157"/>
    </location>
</feature>
<dbReference type="InterPro" id="IPR013780">
    <property type="entry name" value="Glyco_hydro_b"/>
</dbReference>
<dbReference type="Pfam" id="PF00128">
    <property type="entry name" value="Alpha-amylase"/>
    <property type="match status" value="1"/>
</dbReference>
<keyword evidence="1" id="KW-1133">Transmembrane helix</keyword>
<dbReference type="InterPro" id="IPR042280">
    <property type="entry name" value="SLC3A2"/>
</dbReference>